<reference evidence="3 4" key="1">
    <citation type="submission" date="2017-09" db="EMBL/GenBank/DDBJ databases">
        <title>Comparative genomics of rhizobia isolated from Phaseolus vulgaris in China.</title>
        <authorList>
            <person name="Tong W."/>
        </authorList>
    </citation>
    <scope>NUCLEOTIDE SEQUENCE [LARGE SCALE GENOMIC DNA]</scope>
    <source>
        <strain evidence="3 4">FH14</strain>
    </source>
</reference>
<dbReference type="Proteomes" id="UP001268610">
    <property type="component" value="Unassembled WGS sequence"/>
</dbReference>
<dbReference type="RefSeq" id="WP_003567948.1">
    <property type="nucleotide sequence ID" value="NZ_JAVLSD010000034.1"/>
</dbReference>
<feature type="domain" description="DUF4440" evidence="1">
    <location>
        <begin position="11"/>
        <end position="121"/>
    </location>
</feature>
<dbReference type="InterPro" id="IPR032710">
    <property type="entry name" value="NTF2-like_dom_sf"/>
</dbReference>
<evidence type="ECO:0000313" key="3">
    <source>
        <dbReference type="EMBL" id="PDT21331.1"/>
    </source>
</evidence>
<dbReference type="EMBL" id="NWSY01000018">
    <property type="protein sequence ID" value="PDT21331.1"/>
    <property type="molecule type" value="Genomic_DNA"/>
</dbReference>
<name>A0A2A6KA11_9HYPH</name>
<evidence type="ECO:0000313" key="2">
    <source>
        <dbReference type="EMBL" id="MDR9777324.1"/>
    </source>
</evidence>
<dbReference type="InterPro" id="IPR027843">
    <property type="entry name" value="DUF4440"/>
</dbReference>
<dbReference type="AlphaFoldDB" id="A0A2A6KA11"/>
<sequence length="133" mass="15300">MSQIQADKNQIEQLIEKYIDALNRSKTDMVVSLFTQDGVLMGVDAPTMEGAEQLKAFFDHGFGIIRLEPKIYIDEIVVTEHYAFARSHSQVRVTILQTNDSHSEQNRELFIFKKDGSDWKIARYMFNKTPSSP</sequence>
<organism evidence="2 5">
    <name type="scientific">Rhizobium hidalgonense</name>
    <dbReference type="NCBI Taxonomy" id="1538159"/>
    <lineage>
        <taxon>Bacteria</taxon>
        <taxon>Pseudomonadati</taxon>
        <taxon>Pseudomonadota</taxon>
        <taxon>Alphaproteobacteria</taxon>
        <taxon>Hyphomicrobiales</taxon>
        <taxon>Rhizobiaceae</taxon>
        <taxon>Rhizobium/Agrobacterium group</taxon>
        <taxon>Rhizobium</taxon>
    </lineage>
</organism>
<gene>
    <name evidence="3" type="ORF">CO674_22175</name>
    <name evidence="2" type="ORF">RJJ65_32730</name>
</gene>
<dbReference type="Pfam" id="PF14534">
    <property type="entry name" value="DUF4440"/>
    <property type="match status" value="1"/>
</dbReference>
<accession>A0A2A6KA11</accession>
<dbReference type="CDD" id="cd00531">
    <property type="entry name" value="NTF2_like"/>
    <property type="match status" value="1"/>
</dbReference>
<dbReference type="EMBL" id="JAVLSF010000038">
    <property type="protein sequence ID" value="MDR9777324.1"/>
    <property type="molecule type" value="Genomic_DNA"/>
</dbReference>
<protein>
    <submittedName>
        <fullName evidence="3">DUF4440 domain-containing protein</fullName>
    </submittedName>
    <submittedName>
        <fullName evidence="2">Nuclear transport factor 2 family protein</fullName>
    </submittedName>
</protein>
<dbReference type="Proteomes" id="UP000219914">
    <property type="component" value="Unassembled WGS sequence"/>
</dbReference>
<evidence type="ECO:0000313" key="5">
    <source>
        <dbReference type="Proteomes" id="UP001268610"/>
    </source>
</evidence>
<comment type="caution">
    <text evidence="2">The sequence shown here is derived from an EMBL/GenBank/DDBJ whole genome shotgun (WGS) entry which is preliminary data.</text>
</comment>
<dbReference type="SUPFAM" id="SSF54427">
    <property type="entry name" value="NTF2-like"/>
    <property type="match status" value="1"/>
</dbReference>
<dbReference type="Gene3D" id="3.10.450.50">
    <property type="match status" value="1"/>
</dbReference>
<reference evidence="2" key="2">
    <citation type="submission" date="2023-04" db="EMBL/GenBank/DDBJ databases">
        <title>Genomic characterization of faba bean (Vicia faba) microsymbionts in Mexican soils.</title>
        <authorList>
            <person name="Rivera Orduna F.N."/>
            <person name="Guevara-Luna J."/>
            <person name="Yan J."/>
            <person name="Arroyo-Herrera I."/>
            <person name="Li Y."/>
            <person name="Vasquez-Murrieta M.S."/>
            <person name="Wang E.T."/>
        </authorList>
    </citation>
    <scope>NUCLEOTIDE SEQUENCE</scope>
    <source>
        <strain evidence="2">CH26</strain>
    </source>
</reference>
<evidence type="ECO:0000259" key="1">
    <source>
        <dbReference type="Pfam" id="PF14534"/>
    </source>
</evidence>
<proteinExistence type="predicted"/>
<evidence type="ECO:0000313" key="4">
    <source>
        <dbReference type="Proteomes" id="UP000219914"/>
    </source>
</evidence>
<keyword evidence="4" id="KW-1185">Reference proteome</keyword>